<reference evidence="2" key="3">
    <citation type="submission" date="2025-07" db="EMBL/GenBank/DDBJ databases">
        <authorList>
            <consortium name="NCBI Genome Project"/>
        </authorList>
    </citation>
    <scope>NUCLEOTIDE SEQUENCE</scope>
    <source>
        <strain evidence="2">CBS432</strain>
    </source>
</reference>
<evidence type="ECO:0008006" key="3">
    <source>
        <dbReference type="Google" id="ProtNLM"/>
    </source>
</evidence>
<dbReference type="PANTHER" id="PTHR13812">
    <property type="entry name" value="KETIMINE REDUCTASE MU-CRYSTALLIN"/>
    <property type="match status" value="1"/>
</dbReference>
<dbReference type="RefSeq" id="XP_033766214.1">
    <property type="nucleotide sequence ID" value="XM_033910323.1"/>
</dbReference>
<dbReference type="InterPro" id="IPR023401">
    <property type="entry name" value="ODC_N"/>
</dbReference>
<dbReference type="InterPro" id="IPR003462">
    <property type="entry name" value="ODC_Mu_crystall"/>
</dbReference>
<reference evidence="2" key="1">
    <citation type="journal article" date="2017" name="Nat. Genet.">
        <title>Contrasting evolutionary genome dynamics between domesticated and wild yeasts.</title>
        <authorList>
            <person name="Yue J.X."/>
            <person name="Li J."/>
            <person name="Aigrain L."/>
            <person name="Hallin J."/>
            <person name="Persson K."/>
            <person name="Oliver K."/>
            <person name="Bergstrom A."/>
            <person name="Coupland P."/>
            <person name="Warringer J."/>
            <person name="Lagomarsino M.C."/>
            <person name="Fischer G."/>
            <person name="Durbin R."/>
            <person name="Liti G."/>
        </authorList>
    </citation>
    <scope>NUCLEOTIDE SEQUENCE</scope>
    <source>
        <strain evidence="2">CBS432</strain>
    </source>
</reference>
<protein>
    <recommendedName>
        <fullName evidence="3">YGL159W-like protein</fullName>
    </recommendedName>
</protein>
<dbReference type="GO" id="GO:0005737">
    <property type="term" value="C:cytoplasm"/>
    <property type="evidence" value="ECO:0007669"/>
    <property type="project" value="TreeGrafter"/>
</dbReference>
<dbReference type="InterPro" id="IPR036291">
    <property type="entry name" value="NAD(P)-bd_dom_sf"/>
</dbReference>
<dbReference type="VEuPathDB" id="FungiDB:SPAR_G00920"/>
<accession>A0A8B8UR42</accession>
<reference evidence="2" key="4">
    <citation type="submission" date="2025-08" db="UniProtKB">
        <authorList>
            <consortium name="RefSeq"/>
        </authorList>
    </citation>
    <scope>IDENTIFICATION</scope>
    <source>
        <strain evidence="2">CBS432</strain>
    </source>
</reference>
<dbReference type="Gene3D" id="3.40.50.720">
    <property type="entry name" value="NAD(P)-binding Rossmann-like Domain"/>
    <property type="match status" value="1"/>
</dbReference>
<sequence>MNNSIVTDDEVREFYLNCSSHTIIETLIGLHDSLRLYSQNHGILPNRIFKKLDEGNEDANISHIFMPVVSKDFSGIKVLVNNNNKNFQGVINLIEPETGKLVGCFEAKQITAIRTALVSCIGLYRQLSDSHDKLFRFEDGTCHLTCFGTGLQAFWHIYIAVKLIFSGIVDESLKLVEINILYHNNMMDLDCVESIKKSFGGDLKIKLNQYQMKDMSLKDNGVVSSSDIIFGCLPTLEPNLFLKQLVNNEASTEQKHTYISLIGSYKPVMHECDKELIDKFKQNDENTCILVDSREHTLLESGELIDSNIAPHDIIEIGELDSMKNIVLDLNEKNCKRTITLCKIVGLAVMDVALAKEFLSLRAKHTVNREQMAS</sequence>
<reference evidence="2" key="2">
    <citation type="submission" date="2020-01" db="EMBL/GenBank/DDBJ databases">
        <title>Population-level Yeast Reference Genomes.</title>
        <authorList>
            <person name="Yue J.-X."/>
        </authorList>
    </citation>
    <scope>NUCLEOTIDE SEQUENCE</scope>
    <source>
        <strain evidence="2">CBS432</strain>
    </source>
</reference>
<evidence type="ECO:0000256" key="1">
    <source>
        <dbReference type="ARBA" id="ARBA00008903"/>
    </source>
</evidence>
<dbReference type="PANTHER" id="PTHR13812:SF19">
    <property type="entry name" value="KETIMINE REDUCTASE MU-CRYSTALLIN"/>
    <property type="match status" value="1"/>
</dbReference>
<gene>
    <name evidence="2" type="ORF">SPAR_G00920</name>
</gene>
<evidence type="ECO:0000313" key="2">
    <source>
        <dbReference type="RefSeq" id="XP_033766214.1"/>
    </source>
</evidence>
<proteinExistence type="inferred from homology"/>
<comment type="similarity">
    <text evidence="1">Belongs to the ornithine cyclodeaminase/mu-crystallin family.</text>
</comment>
<dbReference type="Gene3D" id="3.30.1780.10">
    <property type="entry name" value="ornithine cyclodeaminase, domain 1"/>
    <property type="match status" value="1"/>
</dbReference>
<dbReference type="KEGG" id="spao:SPAR_G00920"/>
<dbReference type="GeneID" id="54630486"/>
<dbReference type="SUPFAM" id="SSF51735">
    <property type="entry name" value="NAD(P)-binding Rossmann-fold domains"/>
    <property type="match status" value="1"/>
</dbReference>
<organism evidence="2">
    <name type="scientific">Saccharomyces paradoxus</name>
    <name type="common">Yeast</name>
    <name type="synonym">Saccharomyces douglasii</name>
    <dbReference type="NCBI Taxonomy" id="27291"/>
    <lineage>
        <taxon>Eukaryota</taxon>
        <taxon>Fungi</taxon>
        <taxon>Dikarya</taxon>
        <taxon>Ascomycota</taxon>
        <taxon>Saccharomycotina</taxon>
        <taxon>Saccharomycetes</taxon>
        <taxon>Saccharomycetales</taxon>
        <taxon>Saccharomycetaceae</taxon>
        <taxon>Saccharomyces</taxon>
    </lineage>
</organism>
<dbReference type="AlphaFoldDB" id="A0A8B8UR42"/>
<name>A0A8B8UR42_SACPA</name>
<dbReference type="OrthoDB" id="41492at2759"/>